<reference evidence="1 2" key="1">
    <citation type="journal article" date="2023" name="Sci. Data">
        <title>Genome assembly of the Korean intertidal mud-creeper Batillaria attramentaria.</title>
        <authorList>
            <person name="Patra A.K."/>
            <person name="Ho P.T."/>
            <person name="Jun S."/>
            <person name="Lee S.J."/>
            <person name="Kim Y."/>
            <person name="Won Y.J."/>
        </authorList>
    </citation>
    <scope>NUCLEOTIDE SEQUENCE [LARGE SCALE GENOMIC DNA]</scope>
    <source>
        <strain evidence="1">Wonlab-2016</strain>
    </source>
</reference>
<name>A0ABD0KSV5_9CAEN</name>
<dbReference type="EMBL" id="JACVVK020000128">
    <property type="protein sequence ID" value="KAK7490328.1"/>
    <property type="molecule type" value="Genomic_DNA"/>
</dbReference>
<comment type="caution">
    <text evidence="1">The sequence shown here is derived from an EMBL/GenBank/DDBJ whole genome shotgun (WGS) entry which is preliminary data.</text>
</comment>
<evidence type="ECO:0000313" key="1">
    <source>
        <dbReference type="EMBL" id="KAK7490328.1"/>
    </source>
</evidence>
<evidence type="ECO:0000313" key="2">
    <source>
        <dbReference type="Proteomes" id="UP001519460"/>
    </source>
</evidence>
<keyword evidence="2" id="KW-1185">Reference proteome</keyword>
<proteinExistence type="predicted"/>
<sequence length="111" mass="12492">MGKDHIQEVVCTGEWLSSEVNPILMVLFSWRQNQVIASVNLASKECLTARSFSSCRIDEANSRRTRLAALVVDLEYGEERVYGCNVSVVESGTRMVSFSWRVTVKRVSKCS</sequence>
<organism evidence="1 2">
    <name type="scientific">Batillaria attramentaria</name>
    <dbReference type="NCBI Taxonomy" id="370345"/>
    <lineage>
        <taxon>Eukaryota</taxon>
        <taxon>Metazoa</taxon>
        <taxon>Spiralia</taxon>
        <taxon>Lophotrochozoa</taxon>
        <taxon>Mollusca</taxon>
        <taxon>Gastropoda</taxon>
        <taxon>Caenogastropoda</taxon>
        <taxon>Sorbeoconcha</taxon>
        <taxon>Cerithioidea</taxon>
        <taxon>Batillariidae</taxon>
        <taxon>Batillaria</taxon>
    </lineage>
</organism>
<accession>A0ABD0KSV5</accession>
<protein>
    <submittedName>
        <fullName evidence="1">Uncharacterized protein</fullName>
    </submittedName>
</protein>
<gene>
    <name evidence="1" type="ORF">BaRGS_00018489</name>
</gene>
<dbReference type="Proteomes" id="UP001519460">
    <property type="component" value="Unassembled WGS sequence"/>
</dbReference>
<dbReference type="AlphaFoldDB" id="A0ABD0KSV5"/>